<keyword evidence="1" id="KW-1133">Transmembrane helix</keyword>
<comment type="caution">
    <text evidence="2">The sequence shown here is derived from an EMBL/GenBank/DDBJ whole genome shotgun (WGS) entry which is preliminary data.</text>
</comment>
<protein>
    <submittedName>
        <fullName evidence="2">Uncharacterized protein</fullName>
    </submittedName>
</protein>
<feature type="transmembrane region" description="Helical" evidence="1">
    <location>
        <begin position="6"/>
        <end position="28"/>
    </location>
</feature>
<evidence type="ECO:0000256" key="1">
    <source>
        <dbReference type="SAM" id="Phobius"/>
    </source>
</evidence>
<sequence length="115" mass="13544">MNDLMPISIAFMMVLSAFTVIVLIAFIVRRMISIQTIEELTVAFPETMRMDDRKQRLLQAIADKEDQLHKQYPPEKIRSLDGYIFSQGNEYELDLNRLRDLDHADFVHIQYVILK</sequence>
<gene>
    <name evidence="2" type="ORF">QWZ15_14620</name>
</gene>
<name>A0ABT8CBE3_9BACT</name>
<accession>A0ABT8CBE3</accession>
<reference evidence="3" key="1">
    <citation type="journal article" date="2019" name="Int. J. Syst. Evol. Microbiol.">
        <title>The Global Catalogue of Microorganisms (GCM) 10K type strain sequencing project: providing services to taxonomists for standard genome sequencing and annotation.</title>
        <authorList>
            <consortium name="The Broad Institute Genomics Platform"/>
            <consortium name="The Broad Institute Genome Sequencing Center for Infectious Disease"/>
            <person name="Wu L."/>
            <person name="Ma J."/>
        </authorList>
    </citation>
    <scope>NUCLEOTIDE SEQUENCE [LARGE SCALE GENOMIC DNA]</scope>
    <source>
        <strain evidence="3">CECT 7706</strain>
    </source>
</reference>
<evidence type="ECO:0000313" key="3">
    <source>
        <dbReference type="Proteomes" id="UP001236663"/>
    </source>
</evidence>
<evidence type="ECO:0000313" key="2">
    <source>
        <dbReference type="EMBL" id="MDN3689070.1"/>
    </source>
</evidence>
<dbReference type="EMBL" id="JAUFQS010000017">
    <property type="protein sequence ID" value="MDN3689070.1"/>
    <property type="molecule type" value="Genomic_DNA"/>
</dbReference>
<dbReference type="RefSeq" id="WP_163386545.1">
    <property type="nucleotide sequence ID" value="NZ_JAUFQS010000017.1"/>
</dbReference>
<dbReference type="Proteomes" id="UP001236663">
    <property type="component" value="Unassembled WGS sequence"/>
</dbReference>
<organism evidence="2 3">
    <name type="scientific">Cyclobacterium jeungdonense</name>
    <dbReference type="NCBI Taxonomy" id="708087"/>
    <lineage>
        <taxon>Bacteria</taxon>
        <taxon>Pseudomonadati</taxon>
        <taxon>Bacteroidota</taxon>
        <taxon>Cytophagia</taxon>
        <taxon>Cytophagales</taxon>
        <taxon>Cyclobacteriaceae</taxon>
        <taxon>Cyclobacterium</taxon>
    </lineage>
</organism>
<keyword evidence="1" id="KW-0472">Membrane</keyword>
<keyword evidence="3" id="KW-1185">Reference proteome</keyword>
<keyword evidence="1" id="KW-0812">Transmembrane</keyword>
<proteinExistence type="predicted"/>